<keyword evidence="1" id="KW-0732">Signal</keyword>
<comment type="caution">
    <text evidence="2">The sequence shown here is derived from an EMBL/GenBank/DDBJ whole genome shotgun (WGS) entry which is preliminary data.</text>
</comment>
<evidence type="ECO:0000256" key="1">
    <source>
        <dbReference type="SAM" id="SignalP"/>
    </source>
</evidence>
<organism evidence="2 3">
    <name type="scientific">Rhizoclosmatium globosum</name>
    <dbReference type="NCBI Taxonomy" id="329046"/>
    <lineage>
        <taxon>Eukaryota</taxon>
        <taxon>Fungi</taxon>
        <taxon>Fungi incertae sedis</taxon>
        <taxon>Chytridiomycota</taxon>
        <taxon>Chytridiomycota incertae sedis</taxon>
        <taxon>Chytridiomycetes</taxon>
        <taxon>Chytridiales</taxon>
        <taxon>Chytriomycetaceae</taxon>
        <taxon>Rhizoclosmatium</taxon>
    </lineage>
</organism>
<evidence type="ECO:0000313" key="3">
    <source>
        <dbReference type="Proteomes" id="UP000193642"/>
    </source>
</evidence>
<proteinExistence type="predicted"/>
<evidence type="ECO:0000313" key="2">
    <source>
        <dbReference type="EMBL" id="ORY39853.1"/>
    </source>
</evidence>
<feature type="signal peptide" evidence="1">
    <location>
        <begin position="1"/>
        <end position="21"/>
    </location>
</feature>
<sequence length="140" mass="15441">MLVVVLLVSLVVLFEVLRIASISELISLLIEQLRNVSNSAMACDAVNEVILFLFLLKSRRVVEEEDKSVRELAPSLSSHSNARTRNQSQCRCVHLGDSFSQFKGKDKGKGTVKVQIESQTEQAPGHRLLASSQLVSTFDG</sequence>
<dbReference type="EMBL" id="MCGO01000037">
    <property type="protein sequence ID" value="ORY39853.1"/>
    <property type="molecule type" value="Genomic_DNA"/>
</dbReference>
<dbReference type="AlphaFoldDB" id="A0A1Y2BYK5"/>
<feature type="chain" id="PRO_5012779222" description="Secreted protein" evidence="1">
    <location>
        <begin position="22"/>
        <end position="140"/>
    </location>
</feature>
<keyword evidence="3" id="KW-1185">Reference proteome</keyword>
<protein>
    <recommendedName>
        <fullName evidence="4">Secreted protein</fullName>
    </recommendedName>
</protein>
<dbReference type="Proteomes" id="UP000193642">
    <property type="component" value="Unassembled WGS sequence"/>
</dbReference>
<reference evidence="2 3" key="1">
    <citation type="submission" date="2016-07" db="EMBL/GenBank/DDBJ databases">
        <title>Pervasive Adenine N6-methylation of Active Genes in Fungi.</title>
        <authorList>
            <consortium name="DOE Joint Genome Institute"/>
            <person name="Mondo S.J."/>
            <person name="Dannebaum R.O."/>
            <person name="Kuo R.C."/>
            <person name="Labutti K."/>
            <person name="Haridas S."/>
            <person name="Kuo A."/>
            <person name="Salamov A."/>
            <person name="Ahrendt S.R."/>
            <person name="Lipzen A."/>
            <person name="Sullivan W."/>
            <person name="Andreopoulos W.B."/>
            <person name="Clum A."/>
            <person name="Lindquist E."/>
            <person name="Daum C."/>
            <person name="Ramamoorthy G.K."/>
            <person name="Gryganskyi A."/>
            <person name="Culley D."/>
            <person name="Magnuson J.K."/>
            <person name="James T.Y."/>
            <person name="O'Malley M.A."/>
            <person name="Stajich J.E."/>
            <person name="Spatafora J.W."/>
            <person name="Visel A."/>
            <person name="Grigoriev I.V."/>
        </authorList>
    </citation>
    <scope>NUCLEOTIDE SEQUENCE [LARGE SCALE GENOMIC DNA]</scope>
    <source>
        <strain evidence="2 3">JEL800</strain>
    </source>
</reference>
<evidence type="ECO:0008006" key="4">
    <source>
        <dbReference type="Google" id="ProtNLM"/>
    </source>
</evidence>
<gene>
    <name evidence="2" type="ORF">BCR33DRAFT_376874</name>
</gene>
<accession>A0A1Y2BYK5</accession>
<name>A0A1Y2BYK5_9FUNG</name>